<dbReference type="RefSeq" id="WP_377420328.1">
    <property type="nucleotide sequence ID" value="NZ_JBHSPR010000008.1"/>
</dbReference>
<reference evidence="9" key="1">
    <citation type="journal article" date="2019" name="Int. J. Syst. Evol. Microbiol.">
        <title>The Global Catalogue of Microorganisms (GCM) 10K type strain sequencing project: providing services to taxonomists for standard genome sequencing and annotation.</title>
        <authorList>
            <consortium name="The Broad Institute Genomics Platform"/>
            <consortium name="The Broad Institute Genome Sequencing Center for Infectious Disease"/>
            <person name="Wu L."/>
            <person name="Ma J."/>
        </authorList>
    </citation>
    <scope>NUCLEOTIDE SEQUENCE [LARGE SCALE GENOMIC DNA]</scope>
    <source>
        <strain evidence="9">ZS-35-S2</strain>
    </source>
</reference>
<evidence type="ECO:0000256" key="2">
    <source>
        <dbReference type="ARBA" id="ARBA00023015"/>
    </source>
</evidence>
<dbReference type="EMBL" id="JBHSPR010000008">
    <property type="protein sequence ID" value="MFC6016702.1"/>
    <property type="molecule type" value="Genomic_DNA"/>
</dbReference>
<protein>
    <submittedName>
        <fullName evidence="8">Response regulator</fullName>
    </submittedName>
</protein>
<evidence type="ECO:0000313" key="8">
    <source>
        <dbReference type="EMBL" id="MFC6016702.1"/>
    </source>
</evidence>
<dbReference type="InterPro" id="IPR011006">
    <property type="entry name" value="CheY-like_superfamily"/>
</dbReference>
<dbReference type="PRINTS" id="PR00038">
    <property type="entry name" value="HTHLUXR"/>
</dbReference>
<organism evidence="8 9">
    <name type="scientific">Plantactinospora solaniradicis</name>
    <dbReference type="NCBI Taxonomy" id="1723736"/>
    <lineage>
        <taxon>Bacteria</taxon>
        <taxon>Bacillati</taxon>
        <taxon>Actinomycetota</taxon>
        <taxon>Actinomycetes</taxon>
        <taxon>Micromonosporales</taxon>
        <taxon>Micromonosporaceae</taxon>
        <taxon>Plantactinospora</taxon>
    </lineage>
</organism>
<dbReference type="PROSITE" id="PS50110">
    <property type="entry name" value="RESPONSE_REGULATORY"/>
    <property type="match status" value="1"/>
</dbReference>
<evidence type="ECO:0000256" key="4">
    <source>
        <dbReference type="ARBA" id="ARBA00023163"/>
    </source>
</evidence>
<dbReference type="Gene3D" id="3.40.50.2300">
    <property type="match status" value="1"/>
</dbReference>
<dbReference type="InterPro" id="IPR039420">
    <property type="entry name" value="WalR-like"/>
</dbReference>
<dbReference type="CDD" id="cd17535">
    <property type="entry name" value="REC_NarL-like"/>
    <property type="match status" value="1"/>
</dbReference>
<dbReference type="InterPro" id="IPR001789">
    <property type="entry name" value="Sig_transdc_resp-reg_receiver"/>
</dbReference>
<dbReference type="SMART" id="SM00421">
    <property type="entry name" value="HTH_LUXR"/>
    <property type="match status" value="1"/>
</dbReference>
<keyword evidence="1 5" id="KW-0597">Phosphoprotein</keyword>
<dbReference type="InterPro" id="IPR058245">
    <property type="entry name" value="NreC/VraR/RcsB-like_REC"/>
</dbReference>
<dbReference type="SUPFAM" id="SSF52172">
    <property type="entry name" value="CheY-like"/>
    <property type="match status" value="1"/>
</dbReference>
<evidence type="ECO:0000259" key="6">
    <source>
        <dbReference type="PROSITE" id="PS50043"/>
    </source>
</evidence>
<dbReference type="Proteomes" id="UP001596203">
    <property type="component" value="Unassembled WGS sequence"/>
</dbReference>
<keyword evidence="4" id="KW-0804">Transcription</keyword>
<dbReference type="InterPro" id="IPR016032">
    <property type="entry name" value="Sig_transdc_resp-reg_C-effctor"/>
</dbReference>
<evidence type="ECO:0000256" key="3">
    <source>
        <dbReference type="ARBA" id="ARBA00023125"/>
    </source>
</evidence>
<dbReference type="SMART" id="SM00448">
    <property type="entry name" value="REC"/>
    <property type="match status" value="1"/>
</dbReference>
<evidence type="ECO:0000313" key="9">
    <source>
        <dbReference type="Proteomes" id="UP001596203"/>
    </source>
</evidence>
<gene>
    <name evidence="8" type="ORF">ACFP2T_10865</name>
</gene>
<dbReference type="PANTHER" id="PTHR43214">
    <property type="entry name" value="TWO-COMPONENT RESPONSE REGULATOR"/>
    <property type="match status" value="1"/>
</dbReference>
<feature type="modified residue" description="4-aspartylphosphate" evidence="5">
    <location>
        <position position="54"/>
    </location>
</feature>
<dbReference type="PANTHER" id="PTHR43214:SF24">
    <property type="entry name" value="TRANSCRIPTIONAL REGULATORY PROTEIN NARL-RELATED"/>
    <property type="match status" value="1"/>
</dbReference>
<dbReference type="InterPro" id="IPR000792">
    <property type="entry name" value="Tscrpt_reg_LuxR_C"/>
</dbReference>
<sequence length="220" mass="23741">MIRVLLADDQQLIRAGLRMLCESTEDIEVVGEASNGRDAVRLAYQLSPDVILMDLRMPGLDGVGATREILRQRPASRVVVLTTFDDDQHLYPAMLAGAFGFLAKDLSPPQLISAIRRAAEGDSPFSPAVLRRLLDAALAARSAPPADTVAEVPVSARLTDRERQVLELVAAGEPNAVIAERLNLGITTVKTHIANIMTKTGSRNRIRLAVAAHRHLDDGG</sequence>
<keyword evidence="2" id="KW-0805">Transcription regulation</keyword>
<dbReference type="Pfam" id="PF00196">
    <property type="entry name" value="GerE"/>
    <property type="match status" value="1"/>
</dbReference>
<dbReference type="SUPFAM" id="SSF46894">
    <property type="entry name" value="C-terminal effector domain of the bipartite response regulators"/>
    <property type="match status" value="1"/>
</dbReference>
<name>A0ABW1K636_9ACTN</name>
<proteinExistence type="predicted"/>
<accession>A0ABW1K636</accession>
<dbReference type="PROSITE" id="PS00622">
    <property type="entry name" value="HTH_LUXR_1"/>
    <property type="match status" value="1"/>
</dbReference>
<dbReference type="CDD" id="cd06170">
    <property type="entry name" value="LuxR_C_like"/>
    <property type="match status" value="1"/>
</dbReference>
<evidence type="ECO:0000259" key="7">
    <source>
        <dbReference type="PROSITE" id="PS50110"/>
    </source>
</evidence>
<feature type="domain" description="HTH luxR-type" evidence="6">
    <location>
        <begin position="151"/>
        <end position="216"/>
    </location>
</feature>
<evidence type="ECO:0000256" key="5">
    <source>
        <dbReference type="PROSITE-ProRule" id="PRU00169"/>
    </source>
</evidence>
<dbReference type="Pfam" id="PF00072">
    <property type="entry name" value="Response_reg"/>
    <property type="match status" value="1"/>
</dbReference>
<feature type="domain" description="Response regulatory" evidence="7">
    <location>
        <begin position="3"/>
        <end position="119"/>
    </location>
</feature>
<dbReference type="PROSITE" id="PS50043">
    <property type="entry name" value="HTH_LUXR_2"/>
    <property type="match status" value="1"/>
</dbReference>
<keyword evidence="3" id="KW-0238">DNA-binding</keyword>
<evidence type="ECO:0000256" key="1">
    <source>
        <dbReference type="ARBA" id="ARBA00022553"/>
    </source>
</evidence>
<keyword evidence="9" id="KW-1185">Reference proteome</keyword>
<comment type="caution">
    <text evidence="8">The sequence shown here is derived from an EMBL/GenBank/DDBJ whole genome shotgun (WGS) entry which is preliminary data.</text>
</comment>